<name>A0A370FLX6_9BURK</name>
<dbReference type="RefSeq" id="WP_147284307.1">
    <property type="nucleotide sequence ID" value="NZ_QQAV01000001.1"/>
</dbReference>
<keyword evidence="1" id="KW-0732">Signal</keyword>
<accession>A0A370FLX6</accession>
<organism evidence="2 3">
    <name type="scientific">Pseudacidovorax intermedius</name>
    <dbReference type="NCBI Taxonomy" id="433924"/>
    <lineage>
        <taxon>Bacteria</taxon>
        <taxon>Pseudomonadati</taxon>
        <taxon>Pseudomonadota</taxon>
        <taxon>Betaproteobacteria</taxon>
        <taxon>Burkholderiales</taxon>
        <taxon>Comamonadaceae</taxon>
        <taxon>Pseudacidovorax</taxon>
    </lineage>
</organism>
<evidence type="ECO:0000313" key="3">
    <source>
        <dbReference type="Proteomes" id="UP000255265"/>
    </source>
</evidence>
<dbReference type="AlphaFoldDB" id="A0A370FLX6"/>
<keyword evidence="3" id="KW-1185">Reference proteome</keyword>
<proteinExistence type="predicted"/>
<evidence type="ECO:0000256" key="1">
    <source>
        <dbReference type="SAM" id="SignalP"/>
    </source>
</evidence>
<dbReference type="InterPro" id="IPR006311">
    <property type="entry name" value="TAT_signal"/>
</dbReference>
<evidence type="ECO:0008006" key="4">
    <source>
        <dbReference type="Google" id="ProtNLM"/>
    </source>
</evidence>
<dbReference type="Proteomes" id="UP000255265">
    <property type="component" value="Unassembled WGS sequence"/>
</dbReference>
<feature type="signal peptide" evidence="1">
    <location>
        <begin position="1"/>
        <end position="32"/>
    </location>
</feature>
<sequence length="156" mass="15627">MTRSRIHSLRRWTGGAALAALLAAGVPAQAQALPPQAQVTACVALADGGYSVSYRLGGHDYSTWMAQPPTGVPVTAAPAATASTVPATVPVEPGVVVSSAPVLVAAPAPVVVASGYAVDPWWVGLTALSVGLVLGGGWHGPHPGPRGPFFMHGPGR</sequence>
<reference evidence="2 3" key="1">
    <citation type="submission" date="2018-07" db="EMBL/GenBank/DDBJ databases">
        <title>Genomic Encyclopedia of Type Strains, Phase IV (KMG-IV): sequencing the most valuable type-strain genomes for metagenomic binning, comparative biology and taxonomic classification.</title>
        <authorList>
            <person name="Goeker M."/>
        </authorList>
    </citation>
    <scope>NUCLEOTIDE SEQUENCE [LARGE SCALE GENOMIC DNA]</scope>
    <source>
        <strain evidence="2 3">DSM 21352</strain>
    </source>
</reference>
<evidence type="ECO:0000313" key="2">
    <source>
        <dbReference type="EMBL" id="RDI28687.1"/>
    </source>
</evidence>
<feature type="chain" id="PRO_5016961618" description="Secreted protein" evidence="1">
    <location>
        <begin position="33"/>
        <end position="156"/>
    </location>
</feature>
<dbReference type="EMBL" id="QQAV01000001">
    <property type="protein sequence ID" value="RDI28687.1"/>
    <property type="molecule type" value="Genomic_DNA"/>
</dbReference>
<protein>
    <recommendedName>
        <fullName evidence="4">Secreted protein</fullName>
    </recommendedName>
</protein>
<gene>
    <name evidence="2" type="ORF">DFR41_101443</name>
</gene>
<comment type="caution">
    <text evidence="2">The sequence shown here is derived from an EMBL/GenBank/DDBJ whole genome shotgun (WGS) entry which is preliminary data.</text>
</comment>
<dbReference type="PROSITE" id="PS51318">
    <property type="entry name" value="TAT"/>
    <property type="match status" value="1"/>
</dbReference>